<feature type="chain" id="PRO_5041955449" description="3'-5' exonuclease domain-containing protein" evidence="3">
    <location>
        <begin position="25"/>
        <end position="211"/>
    </location>
</feature>
<evidence type="ECO:0000259" key="4">
    <source>
        <dbReference type="Pfam" id="PF01612"/>
    </source>
</evidence>
<dbReference type="GO" id="GO:0006139">
    <property type="term" value="P:nucleobase-containing compound metabolic process"/>
    <property type="evidence" value="ECO:0007669"/>
    <property type="project" value="InterPro"/>
</dbReference>
<dbReference type="Gene3D" id="3.30.420.10">
    <property type="entry name" value="Ribonuclease H-like superfamily/Ribonuclease H"/>
    <property type="match status" value="1"/>
</dbReference>
<sequence length="211" mass="23796">MLGLSPLFAGALIALPVGLGIGLADDTTLKDASKEYGSAKPNNAAPLPPSIRSLFETIIAMAISIDHELRCWDRDIYSVTFFNREIDTLVTHTAEMVEAWRDNVDCALALTAEEMLESLFDFLVDENNTFVGVGIDRDVEKLYDEYDLEVENTVDLRRLASKRMRRRELRNTGLAYLAKEVPSMEYEKPKKITLSKWDKPRLSHKSGAVRD</sequence>
<evidence type="ECO:0000256" key="1">
    <source>
        <dbReference type="ARBA" id="ARBA00022722"/>
    </source>
</evidence>
<keyword evidence="1" id="KW-0540">Nuclease</keyword>
<evidence type="ECO:0000256" key="3">
    <source>
        <dbReference type="SAM" id="SignalP"/>
    </source>
</evidence>
<reference evidence="5" key="1">
    <citation type="submission" date="2023-05" db="EMBL/GenBank/DDBJ databases">
        <title>Nepenthes gracilis genome sequencing.</title>
        <authorList>
            <person name="Fukushima K."/>
        </authorList>
    </citation>
    <scope>NUCLEOTIDE SEQUENCE</scope>
    <source>
        <strain evidence="5">SING2019-196</strain>
    </source>
</reference>
<evidence type="ECO:0000313" key="5">
    <source>
        <dbReference type="EMBL" id="GMH18660.1"/>
    </source>
</evidence>
<dbReference type="SUPFAM" id="SSF53098">
    <property type="entry name" value="Ribonuclease H-like"/>
    <property type="match status" value="1"/>
</dbReference>
<feature type="domain" description="3'-5' exonuclease" evidence="4">
    <location>
        <begin position="109"/>
        <end position="203"/>
    </location>
</feature>
<gene>
    <name evidence="5" type="ORF">Nepgr_020501</name>
</gene>
<dbReference type="Proteomes" id="UP001279734">
    <property type="component" value="Unassembled WGS sequence"/>
</dbReference>
<dbReference type="GO" id="GO:0005737">
    <property type="term" value="C:cytoplasm"/>
    <property type="evidence" value="ECO:0007669"/>
    <property type="project" value="TreeGrafter"/>
</dbReference>
<evidence type="ECO:0000256" key="2">
    <source>
        <dbReference type="ARBA" id="ARBA00022801"/>
    </source>
</evidence>
<dbReference type="AlphaFoldDB" id="A0AAD3XWC0"/>
<dbReference type="EMBL" id="BSYO01000019">
    <property type="protein sequence ID" value="GMH18660.1"/>
    <property type="molecule type" value="Genomic_DNA"/>
</dbReference>
<dbReference type="GO" id="GO:0008408">
    <property type="term" value="F:3'-5' exonuclease activity"/>
    <property type="evidence" value="ECO:0007669"/>
    <property type="project" value="InterPro"/>
</dbReference>
<evidence type="ECO:0000313" key="6">
    <source>
        <dbReference type="Proteomes" id="UP001279734"/>
    </source>
</evidence>
<name>A0AAD3XWC0_NEPGR</name>
<feature type="signal peptide" evidence="3">
    <location>
        <begin position="1"/>
        <end position="24"/>
    </location>
</feature>
<dbReference type="InterPro" id="IPR036397">
    <property type="entry name" value="RNaseH_sf"/>
</dbReference>
<dbReference type="Pfam" id="PF01612">
    <property type="entry name" value="DNA_pol_A_exo1"/>
    <property type="match status" value="1"/>
</dbReference>
<proteinExistence type="predicted"/>
<keyword evidence="2" id="KW-0378">Hydrolase</keyword>
<keyword evidence="3" id="KW-0732">Signal</keyword>
<keyword evidence="6" id="KW-1185">Reference proteome</keyword>
<dbReference type="PANTHER" id="PTHR13620">
    <property type="entry name" value="3-5 EXONUCLEASE"/>
    <property type="match status" value="1"/>
</dbReference>
<dbReference type="InterPro" id="IPR012337">
    <property type="entry name" value="RNaseH-like_sf"/>
</dbReference>
<comment type="caution">
    <text evidence="5">The sequence shown here is derived from an EMBL/GenBank/DDBJ whole genome shotgun (WGS) entry which is preliminary data.</text>
</comment>
<dbReference type="InterPro" id="IPR002562">
    <property type="entry name" value="3'-5'_exonuclease_dom"/>
</dbReference>
<dbReference type="PANTHER" id="PTHR13620:SF105">
    <property type="entry name" value="OS01G0737700 PROTEIN"/>
    <property type="match status" value="1"/>
</dbReference>
<dbReference type="GO" id="GO:0003676">
    <property type="term" value="F:nucleic acid binding"/>
    <property type="evidence" value="ECO:0007669"/>
    <property type="project" value="InterPro"/>
</dbReference>
<accession>A0AAD3XWC0</accession>
<dbReference type="GO" id="GO:0005634">
    <property type="term" value="C:nucleus"/>
    <property type="evidence" value="ECO:0007669"/>
    <property type="project" value="TreeGrafter"/>
</dbReference>
<organism evidence="5 6">
    <name type="scientific">Nepenthes gracilis</name>
    <name type="common">Slender pitcher plant</name>
    <dbReference type="NCBI Taxonomy" id="150966"/>
    <lineage>
        <taxon>Eukaryota</taxon>
        <taxon>Viridiplantae</taxon>
        <taxon>Streptophyta</taxon>
        <taxon>Embryophyta</taxon>
        <taxon>Tracheophyta</taxon>
        <taxon>Spermatophyta</taxon>
        <taxon>Magnoliopsida</taxon>
        <taxon>eudicotyledons</taxon>
        <taxon>Gunneridae</taxon>
        <taxon>Pentapetalae</taxon>
        <taxon>Caryophyllales</taxon>
        <taxon>Nepenthaceae</taxon>
        <taxon>Nepenthes</taxon>
    </lineage>
</organism>
<dbReference type="InterPro" id="IPR051132">
    <property type="entry name" value="3-5_Exonuclease_domain"/>
</dbReference>
<protein>
    <recommendedName>
        <fullName evidence="4">3'-5' exonuclease domain-containing protein</fullName>
    </recommendedName>
</protein>